<protein>
    <recommendedName>
        <fullName evidence="1">tRNA-uridine 2-sulfurtransferase</fullName>
        <ecNumber evidence="1">2.8.1.13</ecNumber>
    </recommendedName>
</protein>
<dbReference type="CDD" id="cd01998">
    <property type="entry name" value="MnmA_TRMU-like"/>
    <property type="match status" value="1"/>
</dbReference>
<keyword evidence="9" id="KW-1015">Disulfide bond</keyword>
<keyword evidence="5" id="KW-0819">tRNA processing</keyword>
<dbReference type="Gene3D" id="2.30.30.280">
    <property type="entry name" value="Adenine nucleotide alpha hydrolases-like domains"/>
    <property type="match status" value="1"/>
</dbReference>
<dbReference type="PANTHER" id="PTHR11933">
    <property type="entry name" value="TRNA 5-METHYLAMINOMETHYL-2-THIOURIDYLATE -METHYLTRANSFERASE"/>
    <property type="match status" value="1"/>
</dbReference>
<dbReference type="Proteomes" id="UP000745577">
    <property type="component" value="Unassembled WGS sequence"/>
</dbReference>
<evidence type="ECO:0000313" key="13">
    <source>
        <dbReference type="EMBL" id="MCA9379607.1"/>
    </source>
</evidence>
<evidence type="ECO:0000256" key="6">
    <source>
        <dbReference type="ARBA" id="ARBA00022741"/>
    </source>
</evidence>
<feature type="domain" description="tRNA-specific 2-thiouridylase MnmA-like C-terminal" evidence="11">
    <location>
        <begin position="167"/>
        <end position="237"/>
    </location>
</feature>
<dbReference type="GO" id="GO:0002143">
    <property type="term" value="P:tRNA wobble position uridine thiolation"/>
    <property type="evidence" value="ECO:0007669"/>
    <property type="project" value="TreeGrafter"/>
</dbReference>
<evidence type="ECO:0000256" key="9">
    <source>
        <dbReference type="ARBA" id="ARBA00023157"/>
    </source>
</evidence>
<dbReference type="NCBIfam" id="TIGR00420">
    <property type="entry name" value="trmU"/>
    <property type="match status" value="1"/>
</dbReference>
<reference evidence="13" key="2">
    <citation type="journal article" date="2021" name="Microbiome">
        <title>Successional dynamics and alternative stable states in a saline activated sludge microbial community over 9 years.</title>
        <authorList>
            <person name="Wang Y."/>
            <person name="Ye J."/>
            <person name="Ju F."/>
            <person name="Liu L."/>
            <person name="Boyd J.A."/>
            <person name="Deng Y."/>
            <person name="Parks D.H."/>
            <person name="Jiang X."/>
            <person name="Yin X."/>
            <person name="Woodcroft B.J."/>
            <person name="Tyson G.W."/>
            <person name="Hugenholtz P."/>
            <person name="Polz M.F."/>
            <person name="Zhang T."/>
        </authorList>
    </citation>
    <scope>NUCLEOTIDE SEQUENCE</scope>
    <source>
        <strain evidence="13">HKST-UBA15</strain>
    </source>
</reference>
<feature type="non-terminal residue" evidence="13">
    <location>
        <position position="1"/>
    </location>
</feature>
<dbReference type="SUPFAM" id="SSF52402">
    <property type="entry name" value="Adenine nucleotide alpha hydrolases-like"/>
    <property type="match status" value="1"/>
</dbReference>
<organism evidence="13 14">
    <name type="scientific">Candidatus Dojkabacteria bacterium</name>
    <dbReference type="NCBI Taxonomy" id="2099670"/>
    <lineage>
        <taxon>Bacteria</taxon>
        <taxon>Candidatus Dojkabacteria</taxon>
    </lineage>
</organism>
<evidence type="ECO:0000256" key="4">
    <source>
        <dbReference type="ARBA" id="ARBA00022679"/>
    </source>
</evidence>
<evidence type="ECO:0000259" key="12">
    <source>
        <dbReference type="Pfam" id="PF20259"/>
    </source>
</evidence>
<dbReference type="Gene3D" id="2.40.30.10">
    <property type="entry name" value="Translation factors"/>
    <property type="match status" value="1"/>
</dbReference>
<keyword evidence="3" id="KW-0820">tRNA-binding</keyword>
<keyword evidence="8" id="KW-0694">RNA-binding</keyword>
<dbReference type="GO" id="GO:0000049">
    <property type="term" value="F:tRNA binding"/>
    <property type="evidence" value="ECO:0007669"/>
    <property type="project" value="UniProtKB-KW"/>
</dbReference>
<dbReference type="Pfam" id="PF20259">
    <property type="entry name" value="tRNA_Me_trans_M"/>
    <property type="match status" value="1"/>
</dbReference>
<dbReference type="Gene3D" id="3.40.50.620">
    <property type="entry name" value="HUPs"/>
    <property type="match status" value="1"/>
</dbReference>
<evidence type="ECO:0000256" key="8">
    <source>
        <dbReference type="ARBA" id="ARBA00022884"/>
    </source>
</evidence>
<name>A0A955KZ75_9BACT</name>
<keyword evidence="4 13" id="KW-0808">Transferase</keyword>
<dbReference type="FunFam" id="2.30.30.280:FF:000001">
    <property type="entry name" value="tRNA-specific 2-thiouridylase MnmA"/>
    <property type="match status" value="1"/>
</dbReference>
<dbReference type="InterPro" id="IPR004506">
    <property type="entry name" value="MnmA-like"/>
</dbReference>
<evidence type="ECO:0000259" key="11">
    <source>
        <dbReference type="Pfam" id="PF20258"/>
    </source>
</evidence>
<evidence type="ECO:0000256" key="10">
    <source>
        <dbReference type="ARBA" id="ARBA00051542"/>
    </source>
</evidence>
<evidence type="ECO:0000256" key="5">
    <source>
        <dbReference type="ARBA" id="ARBA00022694"/>
    </source>
</evidence>
<gene>
    <name evidence="13" type="primary">mnmA</name>
    <name evidence="13" type="ORF">KC675_00320</name>
</gene>
<dbReference type="PANTHER" id="PTHR11933:SF5">
    <property type="entry name" value="MITOCHONDRIAL TRNA-SPECIFIC 2-THIOURIDYLASE 1"/>
    <property type="match status" value="1"/>
</dbReference>
<dbReference type="GO" id="GO:0005524">
    <property type="term" value="F:ATP binding"/>
    <property type="evidence" value="ECO:0007669"/>
    <property type="project" value="UniProtKB-KW"/>
</dbReference>
<comment type="caution">
    <text evidence="13">The sequence shown here is derived from an EMBL/GenBank/DDBJ whole genome shotgun (WGS) entry which is preliminary data.</text>
</comment>
<comment type="catalytic activity">
    <reaction evidence="10">
        <text>S-sulfanyl-L-cysteinyl-[protein] + uridine(34) in tRNA + AH2 + ATP = 2-thiouridine(34) in tRNA + L-cysteinyl-[protein] + A + AMP + diphosphate + H(+)</text>
        <dbReference type="Rhea" id="RHEA:47032"/>
        <dbReference type="Rhea" id="RHEA-COMP:10131"/>
        <dbReference type="Rhea" id="RHEA-COMP:11726"/>
        <dbReference type="Rhea" id="RHEA-COMP:11727"/>
        <dbReference type="Rhea" id="RHEA-COMP:11728"/>
        <dbReference type="ChEBI" id="CHEBI:13193"/>
        <dbReference type="ChEBI" id="CHEBI:15378"/>
        <dbReference type="ChEBI" id="CHEBI:17499"/>
        <dbReference type="ChEBI" id="CHEBI:29950"/>
        <dbReference type="ChEBI" id="CHEBI:30616"/>
        <dbReference type="ChEBI" id="CHEBI:33019"/>
        <dbReference type="ChEBI" id="CHEBI:61963"/>
        <dbReference type="ChEBI" id="CHEBI:65315"/>
        <dbReference type="ChEBI" id="CHEBI:87170"/>
        <dbReference type="ChEBI" id="CHEBI:456215"/>
        <dbReference type="EC" id="2.8.1.13"/>
    </reaction>
</comment>
<dbReference type="InterPro" id="IPR046885">
    <property type="entry name" value="MnmA-like_C"/>
</dbReference>
<dbReference type="GO" id="GO:0103016">
    <property type="term" value="F:tRNA-uridine 2-sulfurtransferase activity"/>
    <property type="evidence" value="ECO:0007669"/>
    <property type="project" value="UniProtKB-EC"/>
</dbReference>
<evidence type="ECO:0000256" key="3">
    <source>
        <dbReference type="ARBA" id="ARBA00022555"/>
    </source>
</evidence>
<dbReference type="InterPro" id="IPR023382">
    <property type="entry name" value="MnmA-like_central_sf"/>
</dbReference>
<dbReference type="AlphaFoldDB" id="A0A955KZ75"/>
<dbReference type="FunFam" id="2.40.30.10:FF:000023">
    <property type="entry name" value="tRNA-specific 2-thiouridylase MnmA"/>
    <property type="match status" value="1"/>
</dbReference>
<keyword evidence="6" id="KW-0547">Nucleotide-binding</keyword>
<evidence type="ECO:0000256" key="2">
    <source>
        <dbReference type="ARBA" id="ARBA00022490"/>
    </source>
</evidence>
<proteinExistence type="predicted"/>
<dbReference type="Pfam" id="PF20258">
    <property type="entry name" value="tRNA_Me_trans_C"/>
    <property type="match status" value="1"/>
</dbReference>
<dbReference type="Pfam" id="PF03054">
    <property type="entry name" value="tRNA_Me_trans"/>
    <property type="match status" value="1"/>
</dbReference>
<evidence type="ECO:0000313" key="14">
    <source>
        <dbReference type="Proteomes" id="UP000745577"/>
    </source>
</evidence>
<evidence type="ECO:0000256" key="7">
    <source>
        <dbReference type="ARBA" id="ARBA00022840"/>
    </source>
</evidence>
<reference evidence="13" key="1">
    <citation type="submission" date="2020-04" db="EMBL/GenBank/DDBJ databases">
        <authorList>
            <person name="Zhang T."/>
        </authorList>
    </citation>
    <scope>NUCLEOTIDE SEQUENCE</scope>
    <source>
        <strain evidence="13">HKST-UBA15</strain>
    </source>
</reference>
<feature type="domain" description="tRNA-specific 2-thiouridylase MnmA-like central" evidence="12">
    <location>
        <begin position="91"/>
        <end position="156"/>
    </location>
</feature>
<dbReference type="InterPro" id="IPR014729">
    <property type="entry name" value="Rossmann-like_a/b/a_fold"/>
</dbReference>
<evidence type="ECO:0000256" key="1">
    <source>
        <dbReference type="ARBA" id="ARBA00011949"/>
    </source>
</evidence>
<keyword evidence="7" id="KW-0067">ATP-binding</keyword>
<dbReference type="EC" id="2.8.1.13" evidence="1"/>
<accession>A0A955KZ75</accession>
<dbReference type="EMBL" id="JAGQLL010000004">
    <property type="protein sequence ID" value="MCA9379607.1"/>
    <property type="molecule type" value="Genomic_DNA"/>
</dbReference>
<sequence>TESGADLIATGHYARIEENGNSFQLLKGIDQNKDQSYFLHRLNQEQLSKSLFPIGDLQKTEVRELAEKFKLPNSKKKDSQGICFIGKIDVQDFLRENIAVKIGDIIDIDSNEIIGTHDGVMFYTIGQREGIGIGGAGMPYYVVSKDSGKNILYVAKGKDNPALYTNTVKFEDIHWINPNDEKQNNISASIRYRHKPSKGDINLSTNEFLFEEPQRAITPGQSIVFYDNDICLGGAIISQQA</sequence>
<keyword evidence="2" id="KW-0963">Cytoplasm</keyword>
<dbReference type="InterPro" id="IPR046884">
    <property type="entry name" value="MnmA-like_central"/>
</dbReference>